<evidence type="ECO:0000256" key="2">
    <source>
        <dbReference type="ARBA" id="ARBA00022490"/>
    </source>
</evidence>
<dbReference type="Proteomes" id="UP000188603">
    <property type="component" value="Chromosome"/>
</dbReference>
<sequence>MRVGLTGGIASGKSTVLDRFQELGASVVDADVVAREVVEPGTEGLRQIIAHFGRDFVQPDGTLDRAKLGQLIFRDEKERTKLNNILHPIINGRMRQQMAHFEKEKPDTPVIAEIPLLIENNLTRMFDRIIVVYVPEQVQVERLMKRNGLKEREAKERLKAQIPIEEKRQYADFIVDNSGDVENTRRQVDRIWGALRREMGQDEPSSNDLGH</sequence>
<dbReference type="Pfam" id="PF01121">
    <property type="entry name" value="CoaE"/>
    <property type="match status" value="1"/>
</dbReference>
<evidence type="ECO:0000256" key="7">
    <source>
        <dbReference type="ARBA" id="ARBA00022993"/>
    </source>
</evidence>
<evidence type="ECO:0000256" key="4">
    <source>
        <dbReference type="ARBA" id="ARBA00022741"/>
    </source>
</evidence>
<proteinExistence type="inferred from homology"/>
<evidence type="ECO:0000256" key="8">
    <source>
        <dbReference type="HAMAP-Rule" id="MF_00376"/>
    </source>
</evidence>
<evidence type="ECO:0000256" key="5">
    <source>
        <dbReference type="ARBA" id="ARBA00022777"/>
    </source>
</evidence>
<keyword evidence="2 8" id="KW-0963">Cytoplasm</keyword>
<dbReference type="PROSITE" id="PS51219">
    <property type="entry name" value="DPCK"/>
    <property type="match status" value="1"/>
</dbReference>
<comment type="function">
    <text evidence="8">Catalyzes the phosphorylation of the 3'-hydroxyl group of dephosphocoenzyme A to form coenzyme A.</text>
</comment>
<keyword evidence="5 8" id="KW-0418">Kinase</keyword>
<dbReference type="SUPFAM" id="SSF52540">
    <property type="entry name" value="P-loop containing nucleoside triphosphate hydrolases"/>
    <property type="match status" value="1"/>
</dbReference>
<keyword evidence="11" id="KW-1185">Reference proteome</keyword>
<dbReference type="FunFam" id="3.40.50.300:FF:000991">
    <property type="entry name" value="Dephospho-CoA kinase"/>
    <property type="match status" value="1"/>
</dbReference>
<dbReference type="NCBIfam" id="TIGR00152">
    <property type="entry name" value="dephospho-CoA kinase"/>
    <property type="match status" value="1"/>
</dbReference>
<dbReference type="InterPro" id="IPR027417">
    <property type="entry name" value="P-loop_NTPase"/>
</dbReference>
<comment type="similarity">
    <text evidence="1 8">Belongs to the CoaE family.</text>
</comment>
<reference evidence="10 11" key="1">
    <citation type="journal article" date="2015" name="Int. J. Syst. Evol. Microbiol.">
        <title>Novibacillus thermophilus gen. nov., sp. nov., a Gram-staining-negative and moderately thermophilic member of the family Thermoactinomycetaceae.</title>
        <authorList>
            <person name="Yang G."/>
            <person name="Chen J."/>
            <person name="Zhou S."/>
        </authorList>
    </citation>
    <scope>NUCLEOTIDE SEQUENCE [LARGE SCALE GENOMIC DNA]</scope>
    <source>
        <strain evidence="10 11">SG-1</strain>
    </source>
</reference>
<keyword evidence="7 8" id="KW-0173">Coenzyme A biosynthesis</keyword>
<dbReference type="KEGG" id="ntr:B0W44_02975"/>
<dbReference type="CDD" id="cd02022">
    <property type="entry name" value="DPCK"/>
    <property type="match status" value="1"/>
</dbReference>
<dbReference type="NCBIfam" id="NF002879">
    <property type="entry name" value="PRK03333.1"/>
    <property type="match status" value="1"/>
</dbReference>
<dbReference type="GO" id="GO:0005524">
    <property type="term" value="F:ATP binding"/>
    <property type="evidence" value="ECO:0007669"/>
    <property type="project" value="UniProtKB-UniRule"/>
</dbReference>
<dbReference type="Gene3D" id="3.40.50.300">
    <property type="entry name" value="P-loop containing nucleotide triphosphate hydrolases"/>
    <property type="match status" value="1"/>
</dbReference>
<gene>
    <name evidence="8" type="primary">coaE</name>
    <name evidence="10" type="ORF">B0W44_02975</name>
</gene>
<comment type="catalytic activity">
    <reaction evidence="8">
        <text>3'-dephospho-CoA + ATP = ADP + CoA + H(+)</text>
        <dbReference type="Rhea" id="RHEA:18245"/>
        <dbReference type="ChEBI" id="CHEBI:15378"/>
        <dbReference type="ChEBI" id="CHEBI:30616"/>
        <dbReference type="ChEBI" id="CHEBI:57287"/>
        <dbReference type="ChEBI" id="CHEBI:57328"/>
        <dbReference type="ChEBI" id="CHEBI:456216"/>
        <dbReference type="EC" id="2.7.1.24"/>
    </reaction>
</comment>
<dbReference type="PANTHER" id="PTHR10695:SF46">
    <property type="entry name" value="BIFUNCTIONAL COENZYME A SYNTHASE-RELATED"/>
    <property type="match status" value="1"/>
</dbReference>
<evidence type="ECO:0000313" key="11">
    <source>
        <dbReference type="Proteomes" id="UP000188603"/>
    </source>
</evidence>
<evidence type="ECO:0000256" key="9">
    <source>
        <dbReference type="NCBIfam" id="TIGR00152"/>
    </source>
</evidence>
<keyword evidence="3 8" id="KW-0808">Transferase</keyword>
<name>A0A1U9K4B5_9BACL</name>
<evidence type="ECO:0000313" key="10">
    <source>
        <dbReference type="EMBL" id="AQS54887.1"/>
    </source>
</evidence>
<dbReference type="GO" id="GO:0005737">
    <property type="term" value="C:cytoplasm"/>
    <property type="evidence" value="ECO:0007669"/>
    <property type="project" value="UniProtKB-SubCell"/>
</dbReference>
<dbReference type="HAMAP" id="MF_00376">
    <property type="entry name" value="Dephospho_CoA_kinase"/>
    <property type="match status" value="1"/>
</dbReference>
<dbReference type="GO" id="GO:0004140">
    <property type="term" value="F:dephospho-CoA kinase activity"/>
    <property type="evidence" value="ECO:0007669"/>
    <property type="project" value="UniProtKB-UniRule"/>
</dbReference>
<dbReference type="OrthoDB" id="9812943at2"/>
<dbReference type="EMBL" id="CP019699">
    <property type="protein sequence ID" value="AQS54887.1"/>
    <property type="molecule type" value="Genomic_DNA"/>
</dbReference>
<dbReference type="STRING" id="1471761.B0W44_02975"/>
<accession>A0A1U9K4B5</accession>
<dbReference type="GO" id="GO:0015937">
    <property type="term" value="P:coenzyme A biosynthetic process"/>
    <property type="evidence" value="ECO:0007669"/>
    <property type="project" value="UniProtKB-UniRule"/>
</dbReference>
<evidence type="ECO:0000256" key="1">
    <source>
        <dbReference type="ARBA" id="ARBA00009018"/>
    </source>
</evidence>
<comment type="pathway">
    <text evidence="8">Cofactor biosynthesis; coenzyme A biosynthesis; CoA from (R)-pantothenate: step 5/5.</text>
</comment>
<dbReference type="UniPathway" id="UPA00241">
    <property type="reaction ID" value="UER00356"/>
</dbReference>
<protein>
    <recommendedName>
        <fullName evidence="8 9">Dephospho-CoA kinase</fullName>
        <ecNumber evidence="8 9">2.7.1.24</ecNumber>
    </recommendedName>
    <alternativeName>
        <fullName evidence="8">Dephosphocoenzyme A kinase</fullName>
    </alternativeName>
</protein>
<keyword evidence="6 8" id="KW-0067">ATP-binding</keyword>
<dbReference type="PANTHER" id="PTHR10695">
    <property type="entry name" value="DEPHOSPHO-COA KINASE-RELATED"/>
    <property type="match status" value="1"/>
</dbReference>
<keyword evidence="4 8" id="KW-0547">Nucleotide-binding</keyword>
<dbReference type="EC" id="2.7.1.24" evidence="8 9"/>
<evidence type="ECO:0000256" key="3">
    <source>
        <dbReference type="ARBA" id="ARBA00022679"/>
    </source>
</evidence>
<feature type="binding site" evidence="8">
    <location>
        <begin position="10"/>
        <end position="15"/>
    </location>
    <ligand>
        <name>ATP</name>
        <dbReference type="ChEBI" id="CHEBI:30616"/>
    </ligand>
</feature>
<evidence type="ECO:0000256" key="6">
    <source>
        <dbReference type="ARBA" id="ARBA00022840"/>
    </source>
</evidence>
<comment type="subcellular location">
    <subcellularLocation>
        <location evidence="8">Cytoplasm</location>
    </subcellularLocation>
</comment>
<dbReference type="AlphaFoldDB" id="A0A1U9K4B5"/>
<organism evidence="10 11">
    <name type="scientific">Novibacillus thermophilus</name>
    <dbReference type="NCBI Taxonomy" id="1471761"/>
    <lineage>
        <taxon>Bacteria</taxon>
        <taxon>Bacillati</taxon>
        <taxon>Bacillota</taxon>
        <taxon>Bacilli</taxon>
        <taxon>Bacillales</taxon>
        <taxon>Thermoactinomycetaceae</taxon>
        <taxon>Novibacillus</taxon>
    </lineage>
</organism>
<dbReference type="InterPro" id="IPR001977">
    <property type="entry name" value="Depp_CoAkinase"/>
</dbReference>